<dbReference type="Proteomes" id="UP001597413">
    <property type="component" value="Unassembled WGS sequence"/>
</dbReference>
<accession>A0ABW5A5Z0</accession>
<sequence length="492" mass="55073">MIKVLFDARGRDKLDFVKEIEARAGGKLSVGLMTGDRAADIFARGITTMKRDARHERLHKGLLQDNAYTGANAALLTSPEFHDMAMMAIDHFQRMSPTYRYNSHNLNNLQDYLDYYYILTDVIARRMIEEEITHVAFFMTPHLGYDTVLYQVARVLGVKTLVMNQQGLFNESFFSAGAIEDYGLCDLANTAAAPIPLQRGKLPDLFFMDEKWQRPGQTGKITAGAVMQLLKYVALREPSALARPGYLLSLLRRTAQIYEALPDWRDPFAHFFHRDALAYFEHLAEYERDPVDLNRPFVYVPLHNQPEMTASTLGGRYRDQVLMIEAVARSIPEDWLIYVKENPRQGPYARGPLYFHRLSRLPNVRLVPSFTSSQALAAKAKLVATVAGTAGWEGLLSGVPAVTFGGAWYRSLPGVTPFHEGLDFAAVAARGVDHDALEAGYGKLVARAHPGLIDPLFFDKVPSFDRDANRRLVADTVIALLTGAREVSFGTL</sequence>
<evidence type="ECO:0000313" key="1">
    <source>
        <dbReference type="EMBL" id="MFD2173235.1"/>
    </source>
</evidence>
<evidence type="ECO:0008006" key="3">
    <source>
        <dbReference type="Google" id="ProtNLM"/>
    </source>
</evidence>
<reference evidence="2" key="1">
    <citation type="journal article" date="2019" name="Int. J. Syst. Evol. Microbiol.">
        <title>The Global Catalogue of Microorganisms (GCM) 10K type strain sequencing project: providing services to taxonomists for standard genome sequencing and annotation.</title>
        <authorList>
            <consortium name="The Broad Institute Genomics Platform"/>
            <consortium name="The Broad Institute Genome Sequencing Center for Infectious Disease"/>
            <person name="Wu L."/>
            <person name="Ma J."/>
        </authorList>
    </citation>
    <scope>NUCLEOTIDE SEQUENCE [LARGE SCALE GENOMIC DNA]</scope>
    <source>
        <strain evidence="2">CCUG 55131</strain>
    </source>
</reference>
<name>A0ABW5A5Z0_9RHOB</name>
<dbReference type="InterPro" id="IPR007833">
    <property type="entry name" value="Capsule_polysaccharide_synth"/>
</dbReference>
<organism evidence="1 2">
    <name type="scientific">Rhodobacter lacus</name>
    <dbReference type="NCBI Taxonomy" id="1641972"/>
    <lineage>
        <taxon>Bacteria</taxon>
        <taxon>Pseudomonadati</taxon>
        <taxon>Pseudomonadota</taxon>
        <taxon>Alphaproteobacteria</taxon>
        <taxon>Rhodobacterales</taxon>
        <taxon>Rhodobacter group</taxon>
        <taxon>Rhodobacter</taxon>
    </lineage>
</organism>
<keyword evidence="2" id="KW-1185">Reference proteome</keyword>
<dbReference type="SUPFAM" id="SSF53756">
    <property type="entry name" value="UDP-Glycosyltransferase/glycogen phosphorylase"/>
    <property type="match status" value="1"/>
</dbReference>
<dbReference type="Pfam" id="PF05159">
    <property type="entry name" value="Capsule_synth"/>
    <property type="match status" value="1"/>
</dbReference>
<proteinExistence type="predicted"/>
<comment type="caution">
    <text evidence="1">The sequence shown here is derived from an EMBL/GenBank/DDBJ whole genome shotgun (WGS) entry which is preliminary data.</text>
</comment>
<gene>
    <name evidence="1" type="ORF">ACFSM0_03920</name>
</gene>
<protein>
    <recommendedName>
        <fullName evidence="3">Capsule polysaccharide biosynthesis protein</fullName>
    </recommendedName>
</protein>
<evidence type="ECO:0000313" key="2">
    <source>
        <dbReference type="Proteomes" id="UP001597413"/>
    </source>
</evidence>
<dbReference type="EMBL" id="JBHUIX010000004">
    <property type="protein sequence ID" value="MFD2173235.1"/>
    <property type="molecule type" value="Genomic_DNA"/>
</dbReference>
<dbReference type="RefSeq" id="WP_377387481.1">
    <property type="nucleotide sequence ID" value="NZ_JBHUIX010000004.1"/>
</dbReference>